<keyword evidence="2" id="KW-1185">Reference proteome</keyword>
<evidence type="ECO:0000313" key="2">
    <source>
        <dbReference type="Proteomes" id="UP001364695"/>
    </source>
</evidence>
<accession>A0ACC6NZQ5</accession>
<evidence type="ECO:0000313" key="1">
    <source>
        <dbReference type="EMBL" id="MEJ7137454.1"/>
    </source>
</evidence>
<comment type="caution">
    <text evidence="1">The sequence shown here is derived from an EMBL/GenBank/DDBJ whole genome shotgun (WGS) entry which is preliminary data.</text>
</comment>
<reference evidence="1" key="1">
    <citation type="submission" date="2023-10" db="EMBL/GenBank/DDBJ databases">
        <title>Amphibacter perezi, gen. nov., sp. nov. a novel taxa of the family Comamonadaceae, class Betaproteobacteria isolated from the skin microbiota of Pelophylax perezi from different populations.</title>
        <authorList>
            <person name="Costa S."/>
            <person name="Proenca D.N."/>
            <person name="Lopes I."/>
            <person name="Morais P.V."/>
        </authorList>
    </citation>
    <scope>NUCLEOTIDE SEQUENCE</scope>
    <source>
        <strain evidence="1">SL12-8</strain>
    </source>
</reference>
<organism evidence="1 2">
    <name type="scientific">Amphibiibacter pelophylacis</name>
    <dbReference type="NCBI Taxonomy" id="1799477"/>
    <lineage>
        <taxon>Bacteria</taxon>
        <taxon>Pseudomonadati</taxon>
        <taxon>Pseudomonadota</taxon>
        <taxon>Betaproteobacteria</taxon>
        <taxon>Burkholderiales</taxon>
        <taxon>Sphaerotilaceae</taxon>
        <taxon>Amphibiibacter</taxon>
    </lineage>
</organism>
<protein>
    <submittedName>
        <fullName evidence="1">Spy/CpxP family protein refolding chaperone</fullName>
    </submittedName>
</protein>
<gene>
    <name evidence="1" type="ORF">RV045_03290</name>
</gene>
<proteinExistence type="predicted"/>
<sequence>MDKPHTLPTKEFRMKAQALPMNRMMKSAAALVAVSAIAFGLATPLTSRAQTPAATGAPLVPPAPGLDGRDGPDGRDGRDGPKGARGHHGHHGGGGLMALMNPKASARLMDTLKLDAAQRSQIQAIQTRMRTQMEAQRAQRKAANGPADMQRQLMTALTQPTVDTAAIQRLQQERMGRMQQMSQQHTQALIDMAQVLTPAQRSQLAGLMQARWDRKAQTMKERHATERGAQTPASR</sequence>
<dbReference type="Proteomes" id="UP001364695">
    <property type="component" value="Unassembled WGS sequence"/>
</dbReference>
<dbReference type="EMBL" id="JAWDIE010000004">
    <property type="protein sequence ID" value="MEJ7137454.1"/>
    <property type="molecule type" value="Genomic_DNA"/>
</dbReference>
<name>A0ACC6NZQ5_9BURK</name>